<dbReference type="EMBL" id="AC090873">
    <property type="protein sequence ID" value="AAL73063.1"/>
    <property type="molecule type" value="Genomic_DNA"/>
</dbReference>
<protein>
    <recommendedName>
        <fullName evidence="2">F-box domain-containing protein</fullName>
    </recommendedName>
</protein>
<organism evidence="3 4">
    <name type="scientific">Oryza sativa subsp. japonica</name>
    <name type="common">Rice</name>
    <dbReference type="NCBI Taxonomy" id="39947"/>
    <lineage>
        <taxon>Eukaryota</taxon>
        <taxon>Viridiplantae</taxon>
        <taxon>Streptophyta</taxon>
        <taxon>Embryophyta</taxon>
        <taxon>Tracheophyta</taxon>
        <taxon>Spermatophyta</taxon>
        <taxon>Magnoliopsida</taxon>
        <taxon>Liliopsida</taxon>
        <taxon>Poales</taxon>
        <taxon>Poaceae</taxon>
        <taxon>BOP clade</taxon>
        <taxon>Oryzoideae</taxon>
        <taxon>Oryzeae</taxon>
        <taxon>Oryzinae</taxon>
        <taxon>Oryza</taxon>
        <taxon>Oryza sativa</taxon>
    </lineage>
</organism>
<feature type="compositionally biased region" description="Basic and acidic residues" evidence="1">
    <location>
        <begin position="9"/>
        <end position="18"/>
    </location>
</feature>
<feature type="compositionally biased region" description="Basic and acidic residues" evidence="1">
    <location>
        <begin position="102"/>
        <end position="121"/>
    </location>
</feature>
<feature type="region of interest" description="Disordered" evidence="1">
    <location>
        <begin position="1"/>
        <end position="82"/>
    </location>
</feature>
<feature type="domain" description="F-box" evidence="2">
    <location>
        <begin position="138"/>
        <end position="176"/>
    </location>
</feature>
<feature type="region of interest" description="Disordered" evidence="1">
    <location>
        <begin position="101"/>
        <end position="136"/>
    </location>
</feature>
<dbReference type="SUPFAM" id="SSF81383">
    <property type="entry name" value="F-box domain"/>
    <property type="match status" value="1"/>
</dbReference>
<dbReference type="PANTHER" id="PTHR32133:SF380">
    <property type="entry name" value="OS10G0137700 PROTEIN"/>
    <property type="match status" value="1"/>
</dbReference>
<feature type="compositionally biased region" description="Polar residues" evidence="1">
    <location>
        <begin position="61"/>
        <end position="70"/>
    </location>
</feature>
<dbReference type="AlphaFoldDB" id="A0A5S6R6L3"/>
<dbReference type="InterPro" id="IPR011043">
    <property type="entry name" value="Gal_Oxase/kelch_b-propeller"/>
</dbReference>
<gene>
    <name evidence="3" type="ORF">OSJNBa0029P06.10</name>
</gene>
<accession>A0A5S6R6L3</accession>
<evidence type="ECO:0000313" key="4">
    <source>
        <dbReference type="Proteomes" id="UP000000763"/>
    </source>
</evidence>
<dbReference type="Proteomes" id="UP000000763">
    <property type="component" value="Chromosome 10"/>
</dbReference>
<dbReference type="InterPro" id="IPR001810">
    <property type="entry name" value="F-box_dom"/>
</dbReference>
<proteinExistence type="predicted"/>
<dbReference type="SUPFAM" id="SSF50965">
    <property type="entry name" value="Galactose oxidase, central domain"/>
    <property type="match status" value="1"/>
</dbReference>
<dbReference type="InterPro" id="IPR036047">
    <property type="entry name" value="F-box-like_dom_sf"/>
</dbReference>
<name>A0A5S6R6L3_ORYSJ</name>
<feature type="compositionally biased region" description="Basic and acidic residues" evidence="1">
    <location>
        <begin position="72"/>
        <end position="82"/>
    </location>
</feature>
<evidence type="ECO:0000313" key="3">
    <source>
        <dbReference type="EMBL" id="AAL73063.1"/>
    </source>
</evidence>
<sequence>MRRRRRRRREDEKEKENIGGDNKAVGCRMWAVRGNKAEAEPLAPTEFGASLVEHGTRTKSHQSPPTQASRQDLGESHKLGKERKRVEIEDDMWDPPYFQVHMKIDPTDRKPQKMSEAEMTSRRRRPTSPAPAQPLEDDDLLSEILLRLPPLPSSLPRASVVCSRWRLIVSDPGFLRRFQSRHRKHPLLGFFKAGFRRVDPTFIPTLDPPDRIPAARFSWRLPGGDDDRYSMFGCRHGLVLLFNWVLHRLMVWDPVTGDRRAVDIPGSFLDGHGRSLVVVFRGAVRCVVDGGCHFEVAILGNHPLQTRLFTCVYSSKTGDWGNVISTEFYSAGYICHHSSALVGNSVYWLFQGDGISILQFDFDTQGLARIDVPPDVHAHVVTYYQIRIMPAEDGGLLLLVLPEFSLNVWKYQGQL</sequence>
<dbReference type="PANTHER" id="PTHR32133">
    <property type="entry name" value="OS07G0120400 PROTEIN"/>
    <property type="match status" value="1"/>
</dbReference>
<dbReference type="Gene3D" id="1.20.1280.50">
    <property type="match status" value="1"/>
</dbReference>
<reference evidence="4" key="2">
    <citation type="journal article" date="2008" name="Nucleic Acids Res.">
        <title>The rice annotation project database (RAP-DB): 2008 update.</title>
        <authorList>
            <consortium name="The rice annotation project (RAP)"/>
        </authorList>
    </citation>
    <scope>GENOME REANNOTATION</scope>
    <source>
        <strain evidence="4">cv. Nipponbare</strain>
    </source>
</reference>
<dbReference type="Pfam" id="PF00646">
    <property type="entry name" value="F-box"/>
    <property type="match status" value="1"/>
</dbReference>
<evidence type="ECO:0000256" key="1">
    <source>
        <dbReference type="SAM" id="MobiDB-lite"/>
    </source>
</evidence>
<reference evidence="4" key="1">
    <citation type="journal article" date="2005" name="Nature">
        <title>The map-based sequence of the rice genome.</title>
        <authorList>
            <consortium name="International rice genome sequencing project (IRGSP)"/>
            <person name="Matsumoto T."/>
            <person name="Wu J."/>
            <person name="Kanamori H."/>
            <person name="Katayose Y."/>
            <person name="Fujisawa M."/>
            <person name="Namiki N."/>
            <person name="Mizuno H."/>
            <person name="Yamamoto K."/>
            <person name="Antonio B.A."/>
            <person name="Baba T."/>
            <person name="Sakata K."/>
            <person name="Nagamura Y."/>
            <person name="Aoki H."/>
            <person name="Arikawa K."/>
            <person name="Arita K."/>
            <person name="Bito T."/>
            <person name="Chiden Y."/>
            <person name="Fujitsuka N."/>
            <person name="Fukunaka R."/>
            <person name="Hamada M."/>
            <person name="Harada C."/>
            <person name="Hayashi A."/>
            <person name="Hijishita S."/>
            <person name="Honda M."/>
            <person name="Hosokawa S."/>
            <person name="Ichikawa Y."/>
            <person name="Idonuma A."/>
            <person name="Iijima M."/>
            <person name="Ikeda M."/>
            <person name="Ikeno M."/>
            <person name="Ito K."/>
            <person name="Ito S."/>
            <person name="Ito T."/>
            <person name="Ito Y."/>
            <person name="Ito Y."/>
            <person name="Iwabuchi A."/>
            <person name="Kamiya K."/>
            <person name="Karasawa W."/>
            <person name="Kurita K."/>
            <person name="Katagiri S."/>
            <person name="Kikuta A."/>
            <person name="Kobayashi H."/>
            <person name="Kobayashi N."/>
            <person name="Machita K."/>
            <person name="Maehara T."/>
            <person name="Masukawa M."/>
            <person name="Mizubayashi T."/>
            <person name="Mukai Y."/>
            <person name="Nagasaki H."/>
            <person name="Nagata Y."/>
            <person name="Naito S."/>
            <person name="Nakashima M."/>
            <person name="Nakama Y."/>
            <person name="Nakamichi Y."/>
            <person name="Nakamura M."/>
            <person name="Meguro A."/>
            <person name="Negishi M."/>
            <person name="Ohta I."/>
            <person name="Ohta T."/>
            <person name="Okamoto M."/>
            <person name="Ono N."/>
            <person name="Saji S."/>
            <person name="Sakaguchi M."/>
            <person name="Sakai K."/>
            <person name="Shibata M."/>
            <person name="Shimokawa T."/>
            <person name="Song J."/>
            <person name="Takazaki Y."/>
            <person name="Terasawa K."/>
            <person name="Tsugane M."/>
            <person name="Tsuji K."/>
            <person name="Ueda S."/>
            <person name="Waki K."/>
            <person name="Yamagata H."/>
            <person name="Yamamoto M."/>
            <person name="Yamamoto S."/>
            <person name="Yamane H."/>
            <person name="Yoshiki S."/>
            <person name="Yoshihara R."/>
            <person name="Yukawa K."/>
            <person name="Zhong H."/>
            <person name="Yano M."/>
            <person name="Yuan Q."/>
            <person name="Ouyang S."/>
            <person name="Liu J."/>
            <person name="Jones K.M."/>
            <person name="Gansberger K."/>
            <person name="Moffat K."/>
            <person name="Hill J."/>
            <person name="Bera J."/>
            <person name="Fadrosh D."/>
            <person name="Jin S."/>
            <person name="Johri S."/>
            <person name="Kim M."/>
            <person name="Overton L."/>
            <person name="Reardon M."/>
            <person name="Tsitrin T."/>
            <person name="Vuong H."/>
            <person name="Weaver B."/>
            <person name="Ciecko A."/>
            <person name="Tallon L."/>
            <person name="Jackson J."/>
            <person name="Pai G."/>
            <person name="Aken S.V."/>
            <person name="Utterback T."/>
            <person name="Reidmuller S."/>
            <person name="Feldblyum T."/>
            <person name="Hsiao J."/>
            <person name="Zismann V."/>
            <person name="Iobst S."/>
            <person name="de Vazeille A.R."/>
            <person name="Buell C.R."/>
            <person name="Ying K."/>
            <person name="Li Y."/>
            <person name="Lu T."/>
            <person name="Huang Y."/>
            <person name="Zhao Q."/>
            <person name="Feng Q."/>
            <person name="Zhang L."/>
            <person name="Zhu J."/>
            <person name="Weng Q."/>
            <person name="Mu J."/>
            <person name="Lu Y."/>
            <person name="Fan D."/>
            <person name="Liu Y."/>
            <person name="Guan J."/>
            <person name="Zhang Y."/>
            <person name="Yu S."/>
            <person name="Liu X."/>
            <person name="Zhang Y."/>
            <person name="Hong G."/>
            <person name="Han B."/>
            <person name="Choisne N."/>
            <person name="Demange N."/>
            <person name="Orjeda G."/>
            <person name="Samain S."/>
            <person name="Cattolico L."/>
            <person name="Pelletier E."/>
            <person name="Couloux A."/>
            <person name="Segurens B."/>
            <person name="Wincker P."/>
            <person name="D'Hont A."/>
            <person name="Scarpelli C."/>
            <person name="Weissenbach J."/>
            <person name="Salanoubat M."/>
            <person name="Quetier F."/>
            <person name="Yu Y."/>
            <person name="Kim H.R."/>
            <person name="Rambo T."/>
            <person name="Currie J."/>
            <person name="Collura K."/>
            <person name="Luo M."/>
            <person name="Yang T."/>
            <person name="Ammiraju J.S.S."/>
            <person name="Engler F."/>
            <person name="Soderlund C."/>
            <person name="Wing R.A."/>
            <person name="Palmer L.E."/>
            <person name="de la Bastide M."/>
            <person name="Spiegel L."/>
            <person name="Nascimento L."/>
            <person name="Zutavern T."/>
            <person name="O'Shaughnessy A."/>
            <person name="Dike S."/>
            <person name="Dedhia N."/>
            <person name="Preston R."/>
            <person name="Balija V."/>
            <person name="McCombie W.R."/>
            <person name="Chow T."/>
            <person name="Chen H."/>
            <person name="Chung M."/>
            <person name="Chen C."/>
            <person name="Shaw J."/>
            <person name="Wu H."/>
            <person name="Hsiao K."/>
            <person name="Chao Y."/>
            <person name="Chu M."/>
            <person name="Cheng C."/>
            <person name="Hour A."/>
            <person name="Lee P."/>
            <person name="Lin S."/>
            <person name="Lin Y."/>
            <person name="Liou J."/>
            <person name="Liu S."/>
            <person name="Hsing Y."/>
            <person name="Raghuvanshi S."/>
            <person name="Mohanty A."/>
            <person name="Bharti A.K."/>
            <person name="Gaur A."/>
            <person name="Gupta V."/>
            <person name="Kumar D."/>
            <person name="Ravi V."/>
            <person name="Vij S."/>
            <person name="Kapur A."/>
            <person name="Khurana P."/>
            <person name="Khurana P."/>
            <person name="Khurana J.P."/>
            <person name="Tyagi A.K."/>
            <person name="Gaikwad K."/>
            <person name="Singh A."/>
            <person name="Dalal V."/>
            <person name="Srivastava S."/>
            <person name="Dixit A."/>
            <person name="Pal A.K."/>
            <person name="Ghazi I.A."/>
            <person name="Yadav M."/>
            <person name="Pandit A."/>
            <person name="Bhargava A."/>
            <person name="Sureshbabu K."/>
            <person name="Batra K."/>
            <person name="Sharma T.R."/>
            <person name="Mohapatra T."/>
            <person name="Singh N.K."/>
            <person name="Messing J."/>
            <person name="Nelson A.B."/>
            <person name="Fuks G."/>
            <person name="Kavchok S."/>
            <person name="Keizer G."/>
            <person name="Linton E."/>
            <person name="Llaca V."/>
            <person name="Song R."/>
            <person name="Tanyolac B."/>
            <person name="Young S."/>
            <person name="Ho-Il K."/>
            <person name="Hahn J.H."/>
            <person name="Sangsakoo G."/>
            <person name="Vanavichit A."/>
            <person name="de Mattos Luiz.A.T."/>
            <person name="Zimmer P.D."/>
            <person name="Malone G."/>
            <person name="Dellagostin O."/>
            <person name="de Oliveira A.C."/>
            <person name="Bevan M."/>
            <person name="Bancroft I."/>
            <person name="Minx P."/>
            <person name="Cordum H."/>
            <person name="Wilson R."/>
            <person name="Cheng Z."/>
            <person name="Jin W."/>
            <person name="Jiang J."/>
            <person name="Leong S.A."/>
            <person name="Iwama H."/>
            <person name="Gojobori T."/>
            <person name="Itoh T."/>
            <person name="Niimura Y."/>
            <person name="Fujii Y."/>
            <person name="Habara T."/>
            <person name="Sakai H."/>
            <person name="Sato Y."/>
            <person name="Wilson G."/>
            <person name="Kumar K."/>
            <person name="McCouch S."/>
            <person name="Juretic N."/>
            <person name="Hoen D."/>
            <person name="Wright S."/>
            <person name="Bruskiewich R."/>
            <person name="Bureau T."/>
            <person name="Miyao A."/>
            <person name="Hirochika H."/>
            <person name="Nishikawa T."/>
            <person name="Kadowaki K."/>
            <person name="Sugiura M."/>
            <person name="Burr B."/>
            <person name="Sasaki T."/>
        </authorList>
    </citation>
    <scope>NUCLEOTIDE SEQUENCE [LARGE SCALE GENOMIC DNA]</scope>
    <source>
        <strain evidence="4">cv. Nipponbare</strain>
    </source>
</reference>
<evidence type="ECO:0000259" key="2">
    <source>
        <dbReference type="Pfam" id="PF00646"/>
    </source>
</evidence>